<dbReference type="AlphaFoldDB" id="A0A1B1CK38"/>
<reference evidence="1 2" key="1">
    <citation type="submission" date="2016-06" db="EMBL/GenBank/DDBJ databases">
        <title>Microsymbionts genomes from the relict species Vavilovia formosa.</title>
        <authorList>
            <person name="Chirak E."/>
            <person name="Kimeklis A."/>
            <person name="Andronov E."/>
        </authorList>
    </citation>
    <scope>NUCLEOTIDE SEQUENCE [LARGE SCALE GENOMIC DNA]</scope>
    <source>
        <strain evidence="1 2">Vaf10</strain>
        <plasmid evidence="2">Plasmid unnamed7</plasmid>
    </source>
</reference>
<dbReference type="Proteomes" id="UP000092691">
    <property type="component" value="Plasmid unnamed7"/>
</dbReference>
<keyword evidence="1" id="KW-0614">Plasmid</keyword>
<name>A0A1B1CK38_RHILE</name>
<dbReference type="RefSeq" id="WP_065283618.1">
    <property type="nucleotide sequence ID" value="NZ_CP016288.1"/>
</dbReference>
<organism evidence="1 2">
    <name type="scientific">Rhizobium leguminosarum</name>
    <dbReference type="NCBI Taxonomy" id="384"/>
    <lineage>
        <taxon>Bacteria</taxon>
        <taxon>Pseudomonadati</taxon>
        <taxon>Pseudomonadota</taxon>
        <taxon>Alphaproteobacteria</taxon>
        <taxon>Hyphomicrobiales</taxon>
        <taxon>Rhizobiaceae</taxon>
        <taxon>Rhizobium/Agrobacterium group</taxon>
        <taxon>Rhizobium</taxon>
    </lineage>
</organism>
<dbReference type="EMBL" id="CP016288">
    <property type="protein sequence ID" value="ANP90114.1"/>
    <property type="molecule type" value="Genomic_DNA"/>
</dbReference>
<evidence type="ECO:0008006" key="3">
    <source>
        <dbReference type="Google" id="ProtNLM"/>
    </source>
</evidence>
<protein>
    <recommendedName>
        <fullName evidence="3">Nodulation protein</fullName>
    </recommendedName>
</protein>
<geneLocation type="plasmid" evidence="1 2">
    <name>unnamed7</name>
</geneLocation>
<evidence type="ECO:0000313" key="1">
    <source>
        <dbReference type="EMBL" id="ANP90114.1"/>
    </source>
</evidence>
<gene>
    <name evidence="1" type="ORF">BA011_40010</name>
</gene>
<accession>A0A1B1CK38</accession>
<sequence>MDTVRDAAHRGLLKLMLRLPAVRGQLQILWRTDTSLEALCEAYEAATTTFERLARKSSAGEDGLVEEYRNVCLELEKDVQTRCLAPAARIR</sequence>
<proteinExistence type="predicted"/>
<evidence type="ECO:0000313" key="2">
    <source>
        <dbReference type="Proteomes" id="UP000092691"/>
    </source>
</evidence>
<dbReference type="OrthoDB" id="8420657at2"/>